<evidence type="ECO:0000313" key="8">
    <source>
        <dbReference type="Proteomes" id="UP000694380"/>
    </source>
</evidence>
<evidence type="ECO:0000256" key="2">
    <source>
        <dbReference type="ARBA" id="ARBA00022692"/>
    </source>
</evidence>
<evidence type="ECO:0000256" key="4">
    <source>
        <dbReference type="ARBA" id="ARBA00023136"/>
    </source>
</evidence>
<dbReference type="InterPro" id="IPR043383">
    <property type="entry name" value="Reprimo_fam"/>
</dbReference>
<sequence length="104" mass="10496">KSRRLSRGSKFQECSDAGGGSGRPPPAAAPTLDALLGACCALGSAAAERSRSLAQIAVLCVLCLTVLFGVFFLGCNLLLKSGSLVGQAGKERSPAKELEAGMGT</sequence>
<keyword evidence="8" id="KW-1185">Reference proteome</keyword>
<evidence type="ECO:0000313" key="7">
    <source>
        <dbReference type="Ensembl" id="ENSCPBP00000027568.1"/>
    </source>
</evidence>
<dbReference type="Proteomes" id="UP000694380">
    <property type="component" value="Unplaced"/>
</dbReference>
<evidence type="ECO:0000256" key="6">
    <source>
        <dbReference type="SAM" id="Phobius"/>
    </source>
</evidence>
<organism evidence="7 8">
    <name type="scientific">Chrysemys picta bellii</name>
    <name type="common">Western painted turtle</name>
    <name type="synonym">Emys bellii</name>
    <dbReference type="NCBI Taxonomy" id="8478"/>
    <lineage>
        <taxon>Eukaryota</taxon>
        <taxon>Metazoa</taxon>
        <taxon>Chordata</taxon>
        <taxon>Craniata</taxon>
        <taxon>Vertebrata</taxon>
        <taxon>Euteleostomi</taxon>
        <taxon>Archelosauria</taxon>
        <taxon>Testudinata</taxon>
        <taxon>Testudines</taxon>
        <taxon>Cryptodira</taxon>
        <taxon>Durocryptodira</taxon>
        <taxon>Testudinoidea</taxon>
        <taxon>Emydidae</taxon>
        <taxon>Chrysemys</taxon>
    </lineage>
</organism>
<protein>
    <recommendedName>
        <fullName evidence="9">RPRM protein</fullName>
    </recommendedName>
</protein>
<evidence type="ECO:0000256" key="5">
    <source>
        <dbReference type="SAM" id="MobiDB-lite"/>
    </source>
</evidence>
<keyword evidence="3 6" id="KW-1133">Transmembrane helix</keyword>
<evidence type="ECO:0008006" key="9">
    <source>
        <dbReference type="Google" id="ProtNLM"/>
    </source>
</evidence>
<feature type="transmembrane region" description="Helical" evidence="6">
    <location>
        <begin position="56"/>
        <end position="79"/>
    </location>
</feature>
<name>A0A8C3PA99_CHRPI</name>
<proteinExistence type="predicted"/>
<dbReference type="GO" id="GO:0016020">
    <property type="term" value="C:membrane"/>
    <property type="evidence" value="ECO:0007669"/>
    <property type="project" value="UniProtKB-SubCell"/>
</dbReference>
<keyword evidence="4 6" id="KW-0472">Membrane</keyword>
<feature type="region of interest" description="Disordered" evidence="5">
    <location>
        <begin position="1"/>
        <end position="28"/>
    </location>
</feature>
<reference evidence="7" key="2">
    <citation type="submission" date="2025-09" db="UniProtKB">
        <authorList>
            <consortium name="Ensembl"/>
        </authorList>
    </citation>
    <scope>IDENTIFICATION</scope>
</reference>
<keyword evidence="2 6" id="KW-0812">Transmembrane</keyword>
<evidence type="ECO:0000256" key="3">
    <source>
        <dbReference type="ARBA" id="ARBA00022989"/>
    </source>
</evidence>
<dbReference type="Ensembl" id="ENSCPBT00000032434.1">
    <property type="protein sequence ID" value="ENSCPBP00000027568.1"/>
    <property type="gene ID" value="ENSCPBG00000019483.1"/>
</dbReference>
<evidence type="ECO:0000256" key="1">
    <source>
        <dbReference type="ARBA" id="ARBA00004167"/>
    </source>
</evidence>
<dbReference type="AlphaFoldDB" id="A0A8C3PA99"/>
<accession>A0A8C3PA99</accession>
<dbReference type="OMA" id="YFLGCNL"/>
<dbReference type="PANTHER" id="PTHR28649:SF3">
    <property type="entry name" value="REPRIMO-LIKE PROTEIN"/>
    <property type="match status" value="1"/>
</dbReference>
<comment type="subcellular location">
    <subcellularLocation>
        <location evidence="1">Membrane</location>
        <topology evidence="1">Single-pass membrane protein</topology>
    </subcellularLocation>
</comment>
<dbReference type="GeneTree" id="ENSGT00950000185385"/>
<reference evidence="7" key="1">
    <citation type="submission" date="2025-08" db="UniProtKB">
        <authorList>
            <consortium name="Ensembl"/>
        </authorList>
    </citation>
    <scope>IDENTIFICATION</scope>
</reference>
<dbReference type="PANTHER" id="PTHR28649">
    <property type="entry name" value="PROTEIN REPRIMO-RELATED"/>
    <property type="match status" value="1"/>
</dbReference>